<evidence type="ECO:0000256" key="1">
    <source>
        <dbReference type="SAM" id="Phobius"/>
    </source>
</evidence>
<evidence type="ECO:0000313" key="3">
    <source>
        <dbReference type="Proteomes" id="UP000800235"/>
    </source>
</evidence>
<proteinExistence type="predicted"/>
<evidence type="ECO:0000313" key="2">
    <source>
        <dbReference type="EMBL" id="KAF2432950.1"/>
    </source>
</evidence>
<name>A0A9P4U0N0_9PEZI</name>
<keyword evidence="1" id="KW-0472">Membrane</keyword>
<gene>
    <name evidence="2" type="ORF">EJ08DRAFT_647700</name>
</gene>
<keyword evidence="1" id="KW-1133">Transmembrane helix</keyword>
<keyword evidence="3" id="KW-1185">Reference proteome</keyword>
<comment type="caution">
    <text evidence="2">The sequence shown here is derived from an EMBL/GenBank/DDBJ whole genome shotgun (WGS) entry which is preliminary data.</text>
</comment>
<dbReference type="EMBL" id="MU007023">
    <property type="protein sequence ID" value="KAF2432950.1"/>
    <property type="molecule type" value="Genomic_DNA"/>
</dbReference>
<feature type="transmembrane region" description="Helical" evidence="1">
    <location>
        <begin position="30"/>
        <end position="49"/>
    </location>
</feature>
<sequence length="58" mass="6835">MDETLKSVLCRGNWRFDPTGSALHYRETNTGYVCMYTLFISYLIAQLSIRKAPFVRWN</sequence>
<reference evidence="2" key="1">
    <citation type="journal article" date="2020" name="Stud. Mycol.">
        <title>101 Dothideomycetes genomes: a test case for predicting lifestyles and emergence of pathogens.</title>
        <authorList>
            <person name="Haridas S."/>
            <person name="Albert R."/>
            <person name="Binder M."/>
            <person name="Bloem J."/>
            <person name="Labutti K."/>
            <person name="Salamov A."/>
            <person name="Andreopoulos B."/>
            <person name="Baker S."/>
            <person name="Barry K."/>
            <person name="Bills G."/>
            <person name="Bluhm B."/>
            <person name="Cannon C."/>
            <person name="Castanera R."/>
            <person name="Culley D."/>
            <person name="Daum C."/>
            <person name="Ezra D."/>
            <person name="Gonzalez J."/>
            <person name="Henrissat B."/>
            <person name="Kuo A."/>
            <person name="Liang C."/>
            <person name="Lipzen A."/>
            <person name="Lutzoni F."/>
            <person name="Magnuson J."/>
            <person name="Mondo S."/>
            <person name="Nolan M."/>
            <person name="Ohm R."/>
            <person name="Pangilinan J."/>
            <person name="Park H.-J."/>
            <person name="Ramirez L."/>
            <person name="Alfaro M."/>
            <person name="Sun H."/>
            <person name="Tritt A."/>
            <person name="Yoshinaga Y."/>
            <person name="Zwiers L.-H."/>
            <person name="Turgeon B."/>
            <person name="Goodwin S."/>
            <person name="Spatafora J."/>
            <person name="Crous P."/>
            <person name="Grigoriev I."/>
        </authorList>
    </citation>
    <scope>NUCLEOTIDE SEQUENCE</scope>
    <source>
        <strain evidence="2">CBS 130266</strain>
    </source>
</reference>
<keyword evidence="1" id="KW-0812">Transmembrane</keyword>
<dbReference type="Proteomes" id="UP000800235">
    <property type="component" value="Unassembled WGS sequence"/>
</dbReference>
<dbReference type="AlphaFoldDB" id="A0A9P4U0N0"/>
<protein>
    <submittedName>
        <fullName evidence="2">Uncharacterized protein</fullName>
    </submittedName>
</protein>
<accession>A0A9P4U0N0</accession>
<organism evidence="2 3">
    <name type="scientific">Tothia fuscella</name>
    <dbReference type="NCBI Taxonomy" id="1048955"/>
    <lineage>
        <taxon>Eukaryota</taxon>
        <taxon>Fungi</taxon>
        <taxon>Dikarya</taxon>
        <taxon>Ascomycota</taxon>
        <taxon>Pezizomycotina</taxon>
        <taxon>Dothideomycetes</taxon>
        <taxon>Pleosporomycetidae</taxon>
        <taxon>Venturiales</taxon>
        <taxon>Cylindrosympodiaceae</taxon>
        <taxon>Tothia</taxon>
    </lineage>
</organism>